<feature type="region of interest" description="Disordered" evidence="1">
    <location>
        <begin position="22"/>
        <end position="51"/>
    </location>
</feature>
<dbReference type="EMBL" id="BSTJ01000006">
    <property type="protein sequence ID" value="GLY76689.1"/>
    <property type="molecule type" value="Genomic_DNA"/>
</dbReference>
<evidence type="ECO:0000313" key="3">
    <source>
        <dbReference type="Proteomes" id="UP001165135"/>
    </source>
</evidence>
<reference evidence="2" key="1">
    <citation type="submission" date="2023-03" db="EMBL/GenBank/DDBJ databases">
        <title>Actinoallomurus iriomotensis NBRC 103681.</title>
        <authorList>
            <person name="Ichikawa N."/>
            <person name="Sato H."/>
            <person name="Tonouchi N."/>
        </authorList>
    </citation>
    <scope>NUCLEOTIDE SEQUENCE</scope>
    <source>
        <strain evidence="2">NBRC 103681</strain>
    </source>
</reference>
<evidence type="ECO:0000256" key="1">
    <source>
        <dbReference type="SAM" id="MobiDB-lite"/>
    </source>
</evidence>
<accession>A0A9W6VR83</accession>
<gene>
    <name evidence="2" type="ORF">Airi01_049560</name>
</gene>
<comment type="caution">
    <text evidence="2">The sequence shown here is derived from an EMBL/GenBank/DDBJ whole genome shotgun (WGS) entry which is preliminary data.</text>
</comment>
<name>A0A9W6VR83_9ACTN</name>
<dbReference type="AlphaFoldDB" id="A0A9W6VR83"/>
<proteinExistence type="predicted"/>
<dbReference type="Proteomes" id="UP001165135">
    <property type="component" value="Unassembled WGS sequence"/>
</dbReference>
<protein>
    <submittedName>
        <fullName evidence="2">Uncharacterized protein</fullName>
    </submittedName>
</protein>
<evidence type="ECO:0000313" key="2">
    <source>
        <dbReference type="EMBL" id="GLY76689.1"/>
    </source>
</evidence>
<organism evidence="2 3">
    <name type="scientific">Actinoallomurus iriomotensis</name>
    <dbReference type="NCBI Taxonomy" id="478107"/>
    <lineage>
        <taxon>Bacteria</taxon>
        <taxon>Bacillati</taxon>
        <taxon>Actinomycetota</taxon>
        <taxon>Actinomycetes</taxon>
        <taxon>Streptosporangiales</taxon>
        <taxon>Thermomonosporaceae</taxon>
        <taxon>Actinoallomurus</taxon>
    </lineage>
</organism>
<sequence length="89" mass="9385">MMSRVVADQRVETLLDHVGGPVAGVRRERRGGGGEAAQQCQTAERDDGGDTAPVALDHVKDHRGAASMGRSPLGRVDQDAFRLVPAKPA</sequence>